<accession>A0A1Z5R0X5</accession>
<gene>
    <name evidence="2" type="ORF">SORBI_3009G049701</name>
</gene>
<feature type="region of interest" description="Disordered" evidence="1">
    <location>
        <begin position="1"/>
        <end position="47"/>
    </location>
</feature>
<keyword evidence="3" id="KW-1185">Reference proteome</keyword>
<evidence type="ECO:0000313" key="3">
    <source>
        <dbReference type="Proteomes" id="UP000000768"/>
    </source>
</evidence>
<organism evidence="2 3">
    <name type="scientific">Sorghum bicolor</name>
    <name type="common">Sorghum</name>
    <name type="synonym">Sorghum vulgare</name>
    <dbReference type="NCBI Taxonomy" id="4558"/>
    <lineage>
        <taxon>Eukaryota</taxon>
        <taxon>Viridiplantae</taxon>
        <taxon>Streptophyta</taxon>
        <taxon>Embryophyta</taxon>
        <taxon>Tracheophyta</taxon>
        <taxon>Spermatophyta</taxon>
        <taxon>Magnoliopsida</taxon>
        <taxon>Liliopsida</taxon>
        <taxon>Poales</taxon>
        <taxon>Poaceae</taxon>
        <taxon>PACMAD clade</taxon>
        <taxon>Panicoideae</taxon>
        <taxon>Andropogonodae</taxon>
        <taxon>Andropogoneae</taxon>
        <taxon>Sorghinae</taxon>
        <taxon>Sorghum</taxon>
    </lineage>
</organism>
<name>A0A1Z5R0X5_SORBI</name>
<reference evidence="3" key="2">
    <citation type="journal article" date="2018" name="Plant J.">
        <title>The Sorghum bicolor reference genome: improved assembly, gene annotations, a transcriptome atlas, and signatures of genome organization.</title>
        <authorList>
            <person name="McCormick R.F."/>
            <person name="Truong S.K."/>
            <person name="Sreedasyam A."/>
            <person name="Jenkins J."/>
            <person name="Shu S."/>
            <person name="Sims D."/>
            <person name="Kennedy M."/>
            <person name="Amirebrahimi M."/>
            <person name="Weers B.D."/>
            <person name="McKinley B."/>
            <person name="Mattison A."/>
            <person name="Morishige D.T."/>
            <person name="Grimwood J."/>
            <person name="Schmutz J."/>
            <person name="Mullet J.E."/>
        </authorList>
    </citation>
    <scope>NUCLEOTIDE SEQUENCE [LARGE SCALE GENOMIC DNA]</scope>
    <source>
        <strain evidence="3">cv. BTx623</strain>
    </source>
</reference>
<dbReference type="Proteomes" id="UP000000768">
    <property type="component" value="Chromosome 9"/>
</dbReference>
<dbReference type="Gramene" id="OQU77447">
    <property type="protein sequence ID" value="OQU77447"/>
    <property type="gene ID" value="SORBI_3009G049701"/>
</dbReference>
<protein>
    <submittedName>
        <fullName evidence="2">Uncharacterized protein</fullName>
    </submittedName>
</protein>
<dbReference type="InParanoid" id="A0A1Z5R0X5"/>
<sequence>MEQWSPHGRSMEHDADLTAWWSSPPSRRRQPIPNPIHGGGSISTLDGAPNPCASPLSLISRLQEILRCCNMCS</sequence>
<dbReference type="AlphaFoldDB" id="A0A1Z5R0X5"/>
<dbReference type="EMBL" id="CM000768">
    <property type="protein sequence ID" value="OQU77447.1"/>
    <property type="molecule type" value="Genomic_DNA"/>
</dbReference>
<reference evidence="2 3" key="1">
    <citation type="journal article" date="2009" name="Nature">
        <title>The Sorghum bicolor genome and the diversification of grasses.</title>
        <authorList>
            <person name="Paterson A.H."/>
            <person name="Bowers J.E."/>
            <person name="Bruggmann R."/>
            <person name="Dubchak I."/>
            <person name="Grimwood J."/>
            <person name="Gundlach H."/>
            <person name="Haberer G."/>
            <person name="Hellsten U."/>
            <person name="Mitros T."/>
            <person name="Poliakov A."/>
            <person name="Schmutz J."/>
            <person name="Spannagl M."/>
            <person name="Tang H."/>
            <person name="Wang X."/>
            <person name="Wicker T."/>
            <person name="Bharti A.K."/>
            <person name="Chapman J."/>
            <person name="Feltus F.A."/>
            <person name="Gowik U."/>
            <person name="Grigoriev I.V."/>
            <person name="Lyons E."/>
            <person name="Maher C.A."/>
            <person name="Martis M."/>
            <person name="Narechania A."/>
            <person name="Otillar R.P."/>
            <person name="Penning B.W."/>
            <person name="Salamov A.A."/>
            <person name="Wang Y."/>
            <person name="Zhang L."/>
            <person name="Carpita N.C."/>
            <person name="Freeling M."/>
            <person name="Gingle A.R."/>
            <person name="Hash C.T."/>
            <person name="Keller B."/>
            <person name="Klein P."/>
            <person name="Kresovich S."/>
            <person name="McCann M.C."/>
            <person name="Ming R."/>
            <person name="Peterson D.G."/>
            <person name="Mehboob-ur-Rahman"/>
            <person name="Ware D."/>
            <person name="Westhoff P."/>
            <person name="Mayer K.F."/>
            <person name="Messing J."/>
            <person name="Rokhsar D.S."/>
        </authorList>
    </citation>
    <scope>NUCLEOTIDE SEQUENCE [LARGE SCALE GENOMIC DNA]</scope>
    <source>
        <strain evidence="3">cv. BTx623</strain>
    </source>
</reference>
<proteinExistence type="predicted"/>
<evidence type="ECO:0000313" key="2">
    <source>
        <dbReference type="EMBL" id="OQU77447.1"/>
    </source>
</evidence>
<evidence type="ECO:0000256" key="1">
    <source>
        <dbReference type="SAM" id="MobiDB-lite"/>
    </source>
</evidence>